<keyword evidence="7" id="KW-0325">Glycoprotein</keyword>
<feature type="active site" evidence="11">
    <location>
        <position position="265"/>
    </location>
</feature>
<keyword evidence="12" id="KW-0479">Metal-binding</keyword>
<dbReference type="InterPro" id="IPR050749">
    <property type="entry name" value="Glycosyl_Hydrolase_47"/>
</dbReference>
<evidence type="ECO:0000313" key="16">
    <source>
        <dbReference type="Proteomes" id="UP000031186"/>
    </source>
</evidence>
<dbReference type="InterPro" id="IPR036026">
    <property type="entry name" value="Seven-hairpin_glycosidases"/>
</dbReference>
<dbReference type="HOGENOM" id="CLU_003818_0_2_1"/>
<dbReference type="Proteomes" id="UP000031186">
    <property type="component" value="Unassembled WGS sequence"/>
</dbReference>
<comment type="catalytic activity">
    <reaction evidence="10">
        <text>N(4)-(alpha-D-Man-(1-&gt;2)-alpha-D-Man-(1-&gt;2)-alpha-D-Man-(1-&gt;3)-[alpha-D-Man-(1-&gt;2)-alpha-D-Man-(1-&gt;3)-[alpha-D-Man-(1-&gt;2)-alpha-D-Man-(1-&gt;6)]-alpha-D-Man-(1-&gt;6)]-beta-D-Man-(1-&gt;4)-beta-D-GlcNAc-(1-&gt;4)-beta-D-GlcNAc)-L-asparaginyl-[protein] (N-glucan mannose isomer 9A1,2,3B1,2,3) + 4 H2O = N(4)-(alpha-D-Man-(1-&gt;3)-[alpha-D-Man-(1-&gt;3)-[alpha-D-Man-(1-&gt;6)]-alpha-D-Man-(1-&gt;6)]-beta-D-Man-(1-&gt;4)-beta-D-GlcNAc-(1-&gt;4)-beta-D-GlcNAc)-L-asparaginyl-[protein] (N-glucan mannose isomer 5A1,2) + 4 beta-D-mannose</text>
        <dbReference type="Rhea" id="RHEA:56008"/>
        <dbReference type="Rhea" id="RHEA-COMP:14356"/>
        <dbReference type="Rhea" id="RHEA-COMP:14367"/>
        <dbReference type="ChEBI" id="CHEBI:15377"/>
        <dbReference type="ChEBI" id="CHEBI:28563"/>
        <dbReference type="ChEBI" id="CHEBI:59087"/>
        <dbReference type="ChEBI" id="CHEBI:139493"/>
        <dbReference type="EC" id="3.2.1.113"/>
    </reaction>
</comment>
<dbReference type="Pfam" id="PF01532">
    <property type="entry name" value="Glyco_hydro_47"/>
    <property type="match status" value="1"/>
</dbReference>
<feature type="binding site" evidence="12">
    <location>
        <position position="510"/>
    </location>
    <ligand>
        <name>Ca(2+)</name>
        <dbReference type="ChEBI" id="CHEBI:29108"/>
    </ligand>
</feature>
<dbReference type="InterPro" id="IPR012341">
    <property type="entry name" value="6hp_glycosidase-like_sf"/>
</dbReference>
<feature type="chain" id="PRO_5002103536" description="alpha-1,2-Mannosidase" evidence="14">
    <location>
        <begin position="20"/>
        <end position="522"/>
    </location>
</feature>
<evidence type="ECO:0000256" key="1">
    <source>
        <dbReference type="ARBA" id="ARBA00001913"/>
    </source>
</evidence>
<keyword evidence="4 14" id="KW-0732">Signal</keyword>
<keyword evidence="12" id="KW-0106">Calcium</keyword>
<comment type="cofactor">
    <cofactor evidence="1 12">
        <name>Ca(2+)</name>
        <dbReference type="ChEBI" id="CHEBI:29108"/>
    </cofactor>
</comment>
<keyword evidence="8 13" id="KW-0326">Glycosidase</keyword>
<keyword evidence="6" id="KW-1015">Disulfide bond</keyword>
<keyword evidence="16" id="KW-1185">Reference proteome</keyword>
<organism evidence="15 16">
    <name type="scientific">Metarhizium anisopliae (strain ARSEF 549)</name>
    <dbReference type="NCBI Taxonomy" id="3151832"/>
    <lineage>
        <taxon>Eukaryota</taxon>
        <taxon>Fungi</taxon>
        <taxon>Dikarya</taxon>
        <taxon>Ascomycota</taxon>
        <taxon>Pezizomycotina</taxon>
        <taxon>Sordariomycetes</taxon>
        <taxon>Hypocreomycetidae</taxon>
        <taxon>Hypocreales</taxon>
        <taxon>Clavicipitaceae</taxon>
        <taxon>Metarhizium</taxon>
    </lineage>
</organism>
<accession>A0A0B4EZJ4</accession>
<proteinExistence type="inferred from homology"/>
<evidence type="ECO:0000256" key="5">
    <source>
        <dbReference type="ARBA" id="ARBA00022801"/>
    </source>
</evidence>
<evidence type="ECO:0000256" key="10">
    <source>
        <dbReference type="ARBA" id="ARBA00048605"/>
    </source>
</evidence>
<keyword evidence="5 13" id="KW-0378">Hydrolase</keyword>
<evidence type="ECO:0000256" key="13">
    <source>
        <dbReference type="RuleBase" id="RU361193"/>
    </source>
</evidence>
<feature type="active site" evidence="11">
    <location>
        <position position="417"/>
    </location>
</feature>
<feature type="active site" description="Proton donor" evidence="11">
    <location>
        <position position="373"/>
    </location>
</feature>
<dbReference type="SUPFAM" id="SSF48225">
    <property type="entry name" value="Seven-hairpin glycosidases"/>
    <property type="match status" value="1"/>
</dbReference>
<evidence type="ECO:0000256" key="11">
    <source>
        <dbReference type="PIRSR" id="PIRSR601382-1"/>
    </source>
</evidence>
<comment type="caution">
    <text evidence="15">The sequence shown here is derived from an EMBL/GenBank/DDBJ whole genome shotgun (WGS) entry which is preliminary data.</text>
</comment>
<dbReference type="OrthoDB" id="8118055at2759"/>
<name>A0A0B4EZJ4_METAF</name>
<feature type="signal peptide" evidence="14">
    <location>
        <begin position="1"/>
        <end position="19"/>
    </location>
</feature>
<dbReference type="GO" id="GO:0036503">
    <property type="term" value="P:ERAD pathway"/>
    <property type="evidence" value="ECO:0007669"/>
    <property type="project" value="UniProtKB-ARBA"/>
</dbReference>
<feature type="active site" description="Proton donor" evidence="11">
    <location>
        <position position="120"/>
    </location>
</feature>
<dbReference type="EC" id="3.2.1.-" evidence="13"/>
<dbReference type="VEuPathDB" id="FungiDB:MAN_04148"/>
<evidence type="ECO:0000256" key="7">
    <source>
        <dbReference type="ARBA" id="ARBA00023180"/>
    </source>
</evidence>
<dbReference type="EMBL" id="AZNF01000004">
    <property type="protein sequence ID" value="KID67390.1"/>
    <property type="molecule type" value="Genomic_DNA"/>
</dbReference>
<dbReference type="PANTHER" id="PTHR11742">
    <property type="entry name" value="MANNOSYL-OLIGOSACCHARIDE ALPHA-1,2-MANNOSIDASE-RELATED"/>
    <property type="match status" value="1"/>
</dbReference>
<evidence type="ECO:0000256" key="12">
    <source>
        <dbReference type="PIRSR" id="PIRSR601382-2"/>
    </source>
</evidence>
<evidence type="ECO:0000256" key="2">
    <source>
        <dbReference type="ARBA" id="ARBA00004922"/>
    </source>
</evidence>
<comment type="catalytic activity">
    <reaction evidence="9">
        <text>N(4)-(alpha-D-Man-(1-&gt;2)-alpha-D-Man-(1-&gt;2)-alpha-D-Man-(1-&gt;3)-[alpha-D-Man-(1-&gt;3)-[alpha-D-Man-(1-&gt;2)-alpha-D-Man-(1-&gt;6)]-alpha-D-Man-(1-&gt;6)]-beta-D-Man-(1-&gt;4)-beta-D-GlcNAc-(1-&gt;4)-beta-D-GlcNAc)-L-asparaginyl-[protein] (N-glucan mannose isomer 8A1,2,3B1,3) + 3 H2O = N(4)-(alpha-D-Man-(1-&gt;3)-[alpha-D-Man-(1-&gt;3)-[alpha-D-Man-(1-&gt;6)]-alpha-D-Man-(1-&gt;6)]-beta-D-Man-(1-&gt;4)-beta-D-GlcNAc-(1-&gt;4)-beta-D-GlcNAc)-L-asparaginyl-[protein] (N-glucan mannose isomer 5A1,2) + 3 beta-D-mannose</text>
        <dbReference type="Rhea" id="RHEA:56028"/>
        <dbReference type="Rhea" id="RHEA-COMP:14358"/>
        <dbReference type="Rhea" id="RHEA-COMP:14367"/>
        <dbReference type="ChEBI" id="CHEBI:15377"/>
        <dbReference type="ChEBI" id="CHEBI:28563"/>
        <dbReference type="ChEBI" id="CHEBI:59087"/>
        <dbReference type="ChEBI" id="CHEBI:60628"/>
        <dbReference type="EC" id="3.2.1.113"/>
    </reaction>
</comment>
<gene>
    <name evidence="15" type="ORF">MAN_04148</name>
</gene>
<protein>
    <recommendedName>
        <fullName evidence="13">alpha-1,2-Mannosidase</fullName>
        <ecNumber evidence="13">3.2.1.-</ecNumber>
    </recommendedName>
</protein>
<sequence>MRLSNKSILLLELAGSALAMPARRAVTAPVADHAKAHDIREAFEISWNGYYKHAFPHDTLHPVTNTYVDDRAGWGVTVVDALDTAIVMNSLKIVQPMLDHIAKIDFTTTAKADDAISLFETNIRYLGGLLSAYDLLKGPYKQLGADADKVDALLKQAQSLGDSLSVAFDTPSGIPDPTIFLNPTKKNSGTDRNNIAEIGTLVLEWTRLSDLSGNKTYAELAQKAENYLLHPKGAPEAWPGLIGTWVSTENGSFLDSNGGWSAYDDSFYEYLIKMYVYDPKTFGEYKDRWVAAVDSTMRHLVSHPTTRKDLSFLSAYRGQQTIPNSGHLASFAGGNFILGGIVLGEEKYKQLGLEITDSYYETYVQEAAGIGPEGFNWVDAGLSTDNPNNRPPPTNQTEFYEKAGFYNTSPYYILRPETVESIYYAYRLTGDKKYQDMAWDAFQQIRKLCRVNDAYAELTDVSKTNGGSFVDEMQSFWMAETLKYLYLTFAADGRVHVQGQGATNQFVYNTEAHPVAVRGRQG</sequence>
<evidence type="ECO:0000256" key="3">
    <source>
        <dbReference type="ARBA" id="ARBA00007658"/>
    </source>
</evidence>
<dbReference type="FunFam" id="1.50.10.10:FF:000047">
    <property type="entry name" value="Mannosyl-oligosaccharide alpha-1,2-mannosidase"/>
    <property type="match status" value="1"/>
</dbReference>
<evidence type="ECO:0000313" key="15">
    <source>
        <dbReference type="EMBL" id="KID67390.1"/>
    </source>
</evidence>
<evidence type="ECO:0000256" key="8">
    <source>
        <dbReference type="ARBA" id="ARBA00023295"/>
    </source>
</evidence>
<evidence type="ECO:0000256" key="6">
    <source>
        <dbReference type="ARBA" id="ARBA00023157"/>
    </source>
</evidence>
<dbReference type="GO" id="GO:0005783">
    <property type="term" value="C:endoplasmic reticulum"/>
    <property type="evidence" value="ECO:0007669"/>
    <property type="project" value="TreeGrafter"/>
</dbReference>
<comment type="similarity">
    <text evidence="3 13">Belongs to the glycosyl hydrolase 47 family.</text>
</comment>
<dbReference type="GO" id="GO:0005509">
    <property type="term" value="F:calcium ion binding"/>
    <property type="evidence" value="ECO:0007669"/>
    <property type="project" value="InterPro"/>
</dbReference>
<dbReference type="PRINTS" id="PR00747">
    <property type="entry name" value="GLYHDRLASE47"/>
</dbReference>
<reference evidence="15 16" key="1">
    <citation type="journal article" date="2014" name="Proc. Natl. Acad. Sci. U.S.A.">
        <title>Trajectory and genomic determinants of fungal-pathogen speciation and host adaptation.</title>
        <authorList>
            <person name="Hu X."/>
            <person name="Xiao G."/>
            <person name="Zheng P."/>
            <person name="Shang Y."/>
            <person name="Su Y."/>
            <person name="Zhang X."/>
            <person name="Liu X."/>
            <person name="Zhan S."/>
            <person name="St Leger R.J."/>
            <person name="Wang C."/>
        </authorList>
    </citation>
    <scope>NUCLEOTIDE SEQUENCE [LARGE SCALE GENOMIC DNA]</scope>
    <source>
        <strain evidence="15 16">ARSEF 549</strain>
    </source>
</reference>
<evidence type="ECO:0000256" key="9">
    <source>
        <dbReference type="ARBA" id="ARBA00047669"/>
    </source>
</evidence>
<dbReference type="GO" id="GO:0016020">
    <property type="term" value="C:membrane"/>
    <property type="evidence" value="ECO:0007669"/>
    <property type="project" value="InterPro"/>
</dbReference>
<feature type="non-terminal residue" evidence="15">
    <location>
        <position position="1"/>
    </location>
</feature>
<dbReference type="Gene3D" id="1.50.10.10">
    <property type="match status" value="1"/>
</dbReference>
<dbReference type="GO" id="GO:0005975">
    <property type="term" value="P:carbohydrate metabolic process"/>
    <property type="evidence" value="ECO:0007669"/>
    <property type="project" value="InterPro"/>
</dbReference>
<dbReference type="UniPathway" id="UPA00378"/>
<comment type="pathway">
    <text evidence="2">Protein modification; protein glycosylation.</text>
</comment>
<dbReference type="InterPro" id="IPR001382">
    <property type="entry name" value="Glyco_hydro_47"/>
</dbReference>
<evidence type="ECO:0000256" key="14">
    <source>
        <dbReference type="SAM" id="SignalP"/>
    </source>
</evidence>
<evidence type="ECO:0000256" key="4">
    <source>
        <dbReference type="ARBA" id="ARBA00022729"/>
    </source>
</evidence>
<dbReference type="PANTHER" id="PTHR11742:SF101">
    <property type="entry name" value="MANNOSYL-OLIGOSACCHARIDE ALPHA-1,2-MANNOSIDASE 1B"/>
    <property type="match status" value="1"/>
</dbReference>
<dbReference type="AlphaFoldDB" id="A0A0B4EZJ4"/>
<dbReference type="GO" id="GO:0004571">
    <property type="term" value="F:mannosyl-oligosaccharide 1,2-alpha-mannosidase activity"/>
    <property type="evidence" value="ECO:0007669"/>
    <property type="project" value="UniProtKB-EC"/>
</dbReference>